<dbReference type="GO" id="GO:0009705">
    <property type="term" value="C:plant-type vacuole membrane"/>
    <property type="evidence" value="ECO:0007669"/>
    <property type="project" value="TreeGrafter"/>
</dbReference>
<keyword evidence="2" id="KW-0813">Transport</keyword>
<protein>
    <submittedName>
        <fullName evidence="7">Uncharacterized protein</fullName>
    </submittedName>
</protein>
<name>A0A7N0VHY4_KALFE</name>
<evidence type="ECO:0000256" key="5">
    <source>
        <dbReference type="ARBA" id="ARBA00023136"/>
    </source>
</evidence>
<organism evidence="7 8">
    <name type="scientific">Kalanchoe fedtschenkoi</name>
    <name type="common">Lavender scallops</name>
    <name type="synonym">South American air plant</name>
    <dbReference type="NCBI Taxonomy" id="63787"/>
    <lineage>
        <taxon>Eukaryota</taxon>
        <taxon>Viridiplantae</taxon>
        <taxon>Streptophyta</taxon>
        <taxon>Embryophyta</taxon>
        <taxon>Tracheophyta</taxon>
        <taxon>Spermatophyta</taxon>
        <taxon>Magnoliopsida</taxon>
        <taxon>eudicotyledons</taxon>
        <taxon>Gunneridae</taxon>
        <taxon>Pentapetalae</taxon>
        <taxon>Saxifragales</taxon>
        <taxon>Crassulaceae</taxon>
        <taxon>Kalanchoe</taxon>
    </lineage>
</organism>
<evidence type="ECO:0000313" key="7">
    <source>
        <dbReference type="EnsemblPlants" id="Kaladp0791s0002.1.v1.1"/>
    </source>
</evidence>
<dbReference type="GO" id="GO:0005886">
    <property type="term" value="C:plasma membrane"/>
    <property type="evidence" value="ECO:0007669"/>
    <property type="project" value="TreeGrafter"/>
</dbReference>
<feature type="transmembrane region" description="Helical" evidence="6">
    <location>
        <begin position="25"/>
        <end position="44"/>
    </location>
</feature>
<accession>A0A7N0VHY4</accession>
<dbReference type="GO" id="GO:0090333">
    <property type="term" value="P:regulation of stomatal closure"/>
    <property type="evidence" value="ECO:0007669"/>
    <property type="project" value="TreeGrafter"/>
</dbReference>
<dbReference type="PANTHER" id="PTHR23504:SF114">
    <property type="entry name" value="PROTEIN ZINC INDUCED FACILITATOR-LIKE 1"/>
    <property type="match status" value="1"/>
</dbReference>
<dbReference type="OMA" id="CMTAMSI"/>
<keyword evidence="4 6" id="KW-1133">Transmembrane helix</keyword>
<evidence type="ECO:0000256" key="3">
    <source>
        <dbReference type="ARBA" id="ARBA00022692"/>
    </source>
</evidence>
<sequence length="161" mass="17416">MVFINKHGFGLLVCQLTLYPYMERLIGPIMVTRIGFVYSFVVNLPSNRLALAVVLNCASVAKNVLSVSTLTGMSILQNKAAAQHQRGAANGLCMTAMSIFKAIGPAGGGAIFSWAQKRQHATILPGIQIVFLFLNVVELIGVLLTFKSFLDGHAVVRKRVI</sequence>
<feature type="transmembrane region" description="Helical" evidence="6">
    <location>
        <begin position="127"/>
        <end position="150"/>
    </location>
</feature>
<evidence type="ECO:0000256" key="2">
    <source>
        <dbReference type="ARBA" id="ARBA00022448"/>
    </source>
</evidence>
<dbReference type="Gramene" id="Kaladp0791s0002.1.v1.1">
    <property type="protein sequence ID" value="Kaladp0791s0002.1.v1.1"/>
    <property type="gene ID" value="Kaladp0791s0002.v1.1"/>
</dbReference>
<keyword evidence="3 6" id="KW-0812">Transmembrane</keyword>
<dbReference type="AlphaFoldDB" id="A0A7N0VHY4"/>
<evidence type="ECO:0000313" key="8">
    <source>
        <dbReference type="Proteomes" id="UP000594263"/>
    </source>
</evidence>
<dbReference type="PANTHER" id="PTHR23504">
    <property type="entry name" value="MAJOR FACILITATOR SUPERFAMILY DOMAIN-CONTAINING PROTEIN 10"/>
    <property type="match status" value="1"/>
</dbReference>
<keyword evidence="8" id="KW-1185">Reference proteome</keyword>
<dbReference type="SUPFAM" id="SSF103473">
    <property type="entry name" value="MFS general substrate transporter"/>
    <property type="match status" value="1"/>
</dbReference>
<keyword evidence="5 6" id="KW-0472">Membrane</keyword>
<dbReference type="GO" id="GO:0022821">
    <property type="term" value="F:solute:potassium antiporter activity"/>
    <property type="evidence" value="ECO:0007669"/>
    <property type="project" value="TreeGrafter"/>
</dbReference>
<dbReference type="Gene3D" id="1.20.1250.20">
    <property type="entry name" value="MFS general substrate transporter like domains"/>
    <property type="match status" value="1"/>
</dbReference>
<reference evidence="7" key="1">
    <citation type="submission" date="2021-01" db="UniProtKB">
        <authorList>
            <consortium name="EnsemblPlants"/>
        </authorList>
    </citation>
    <scope>IDENTIFICATION</scope>
</reference>
<feature type="transmembrane region" description="Helical" evidence="6">
    <location>
        <begin position="88"/>
        <end position="115"/>
    </location>
</feature>
<dbReference type="EnsemblPlants" id="Kaladp0791s0002.1.v1.1">
    <property type="protein sequence ID" value="Kaladp0791s0002.1.v1.1"/>
    <property type="gene ID" value="Kaladp0791s0002.v1.1"/>
</dbReference>
<evidence type="ECO:0000256" key="4">
    <source>
        <dbReference type="ARBA" id="ARBA00022989"/>
    </source>
</evidence>
<evidence type="ECO:0000256" key="1">
    <source>
        <dbReference type="ARBA" id="ARBA00004141"/>
    </source>
</evidence>
<dbReference type="Proteomes" id="UP000594263">
    <property type="component" value="Unplaced"/>
</dbReference>
<evidence type="ECO:0000256" key="6">
    <source>
        <dbReference type="SAM" id="Phobius"/>
    </source>
</evidence>
<proteinExistence type="predicted"/>
<dbReference type="InterPro" id="IPR036259">
    <property type="entry name" value="MFS_trans_sf"/>
</dbReference>
<comment type="subcellular location">
    <subcellularLocation>
        <location evidence="1">Membrane</location>
        <topology evidence="1">Multi-pass membrane protein</topology>
    </subcellularLocation>
</comment>